<dbReference type="Pfam" id="PF10502">
    <property type="entry name" value="Peptidase_S26"/>
    <property type="match status" value="2"/>
</dbReference>
<evidence type="ECO:0000313" key="9">
    <source>
        <dbReference type="EMBL" id="ODV92021.1"/>
    </source>
</evidence>
<dbReference type="GO" id="GO:0042720">
    <property type="term" value="C:mitochondrial inner membrane peptidase complex"/>
    <property type="evidence" value="ECO:0007669"/>
    <property type="project" value="TreeGrafter"/>
</dbReference>
<keyword evidence="5" id="KW-0472">Membrane</keyword>
<comment type="subcellular location">
    <subcellularLocation>
        <location evidence="1">Mitochondrion inner membrane</location>
    </subcellularLocation>
</comment>
<dbReference type="OrthoDB" id="308440at2759"/>
<sequence length="129" mass="14179">SLKVNAIIVLIYSHFVEIGNTEGMSMLPTIIDGEFVVLDKTVSQRTNTLRLGDCVVAIKPSNHKEAVCKRITGMPDDYVLKDPRYPLEGYVKVPKGHCWLTGDNLPASKDSRHTGPVPLALIKGRVTHA</sequence>
<proteinExistence type="inferred from homology"/>
<name>A0A1E4TJU4_9ASCO</name>
<reference evidence="10" key="1">
    <citation type="submission" date="2016-02" db="EMBL/GenBank/DDBJ databases">
        <title>Comparative genomics of biotechnologically important yeasts.</title>
        <authorList>
            <consortium name="DOE Joint Genome Institute"/>
            <person name="Riley R."/>
            <person name="Haridas S."/>
            <person name="Wolfe K.H."/>
            <person name="Lopes M.R."/>
            <person name="Hittinger C.T."/>
            <person name="Goker M."/>
            <person name="Salamov A."/>
            <person name="Wisecaver J."/>
            <person name="Long T.M."/>
            <person name="Aerts A.L."/>
            <person name="Barry K."/>
            <person name="Choi C."/>
            <person name="Clum A."/>
            <person name="Coughlan A.Y."/>
            <person name="Deshpande S."/>
            <person name="Douglass A.P."/>
            <person name="Hanson S.J."/>
            <person name="Klenk H.-P."/>
            <person name="Labutti K."/>
            <person name="Lapidus A."/>
            <person name="Lindquist E."/>
            <person name="Lipzen A."/>
            <person name="Meier-Kolthoff J.P."/>
            <person name="Ohm R.A."/>
            <person name="Otillar R.P."/>
            <person name="Pangilinan J."/>
            <person name="Peng Y."/>
            <person name="Rokas A."/>
            <person name="Rosa C.A."/>
            <person name="Scheuner C."/>
            <person name="Sibirny A.A."/>
            <person name="Slot J.C."/>
            <person name="Stielow J.B."/>
            <person name="Sun H."/>
            <person name="Kurtzman C.P."/>
            <person name="Blackwell M."/>
            <person name="Jeffries T.W."/>
            <person name="Grigoriev I.V."/>
        </authorList>
    </citation>
    <scope>NUCLEOTIDE SEQUENCE [LARGE SCALE GENOMIC DNA]</scope>
    <source>
        <strain evidence="10">NRRL Y-17796</strain>
    </source>
</reference>
<dbReference type="Gene3D" id="2.10.109.10">
    <property type="entry name" value="Umud Fragment, subunit A"/>
    <property type="match status" value="1"/>
</dbReference>
<keyword evidence="2" id="KW-0999">Mitochondrion inner membrane</keyword>
<feature type="active site" evidence="7">
    <location>
        <position position="25"/>
    </location>
</feature>
<dbReference type="InterPro" id="IPR052064">
    <property type="entry name" value="Mito_IMP1_subunit"/>
</dbReference>
<feature type="active site" evidence="7">
    <location>
        <position position="69"/>
    </location>
</feature>
<evidence type="ECO:0000256" key="1">
    <source>
        <dbReference type="ARBA" id="ARBA00004273"/>
    </source>
</evidence>
<organism evidence="9 10">
    <name type="scientific">Tortispora caseinolytica NRRL Y-17796</name>
    <dbReference type="NCBI Taxonomy" id="767744"/>
    <lineage>
        <taxon>Eukaryota</taxon>
        <taxon>Fungi</taxon>
        <taxon>Dikarya</taxon>
        <taxon>Ascomycota</taxon>
        <taxon>Saccharomycotina</taxon>
        <taxon>Trigonopsidomycetes</taxon>
        <taxon>Trigonopsidales</taxon>
        <taxon>Trigonopsidaceae</taxon>
        <taxon>Tortispora</taxon>
    </lineage>
</organism>
<dbReference type="PANTHER" id="PTHR12383">
    <property type="entry name" value="PROTEASE FAMILY S26 MITOCHONDRIAL INNER MEMBRANE PROTEASE-RELATED"/>
    <property type="match status" value="1"/>
</dbReference>
<dbReference type="Proteomes" id="UP000095023">
    <property type="component" value="Unassembled WGS sequence"/>
</dbReference>
<dbReference type="GO" id="GO:0004252">
    <property type="term" value="F:serine-type endopeptidase activity"/>
    <property type="evidence" value="ECO:0007669"/>
    <property type="project" value="InterPro"/>
</dbReference>
<evidence type="ECO:0000313" key="10">
    <source>
        <dbReference type="Proteomes" id="UP000095023"/>
    </source>
</evidence>
<dbReference type="GO" id="GO:0006627">
    <property type="term" value="P:protein processing involved in protein targeting to mitochondrion"/>
    <property type="evidence" value="ECO:0007669"/>
    <property type="project" value="TreeGrafter"/>
</dbReference>
<comment type="similarity">
    <text evidence="6">Belongs to the peptidase S26 family. IMP1 subfamily.</text>
</comment>
<keyword evidence="10" id="KW-1185">Reference proteome</keyword>
<gene>
    <name evidence="9" type="ORF">CANCADRAFT_11734</name>
</gene>
<dbReference type="PRINTS" id="PR00727">
    <property type="entry name" value="LEADERPTASE"/>
</dbReference>
<feature type="non-terminal residue" evidence="9">
    <location>
        <position position="1"/>
    </location>
</feature>
<dbReference type="AlphaFoldDB" id="A0A1E4TJU4"/>
<dbReference type="InterPro" id="IPR019533">
    <property type="entry name" value="Peptidase_S26"/>
</dbReference>
<feature type="domain" description="Peptidase S26" evidence="8">
    <location>
        <begin position="6"/>
        <end position="79"/>
    </location>
</feature>
<keyword evidence="3" id="KW-0378">Hydrolase</keyword>
<feature type="domain" description="Peptidase S26" evidence="8">
    <location>
        <begin position="87"/>
        <end position="127"/>
    </location>
</feature>
<dbReference type="PANTHER" id="PTHR12383:SF16">
    <property type="entry name" value="MITOCHONDRIAL INNER MEMBRANE PROTEASE SUBUNIT 1"/>
    <property type="match status" value="1"/>
</dbReference>
<evidence type="ECO:0000256" key="7">
    <source>
        <dbReference type="PIRSR" id="PIRSR600223-1"/>
    </source>
</evidence>
<evidence type="ECO:0000259" key="8">
    <source>
        <dbReference type="Pfam" id="PF10502"/>
    </source>
</evidence>
<evidence type="ECO:0000256" key="5">
    <source>
        <dbReference type="ARBA" id="ARBA00023136"/>
    </source>
</evidence>
<dbReference type="GO" id="GO:0006465">
    <property type="term" value="P:signal peptide processing"/>
    <property type="evidence" value="ECO:0007669"/>
    <property type="project" value="InterPro"/>
</dbReference>
<dbReference type="SUPFAM" id="SSF51306">
    <property type="entry name" value="LexA/Signal peptidase"/>
    <property type="match status" value="1"/>
</dbReference>
<keyword evidence="4" id="KW-0496">Mitochondrion</keyword>
<protein>
    <recommendedName>
        <fullName evidence="8">Peptidase S26 domain-containing protein</fullName>
    </recommendedName>
</protein>
<dbReference type="InterPro" id="IPR000223">
    <property type="entry name" value="Pept_S26A_signal_pept_1"/>
</dbReference>
<evidence type="ECO:0000256" key="3">
    <source>
        <dbReference type="ARBA" id="ARBA00022801"/>
    </source>
</evidence>
<dbReference type="EMBL" id="KV453841">
    <property type="protein sequence ID" value="ODV92021.1"/>
    <property type="molecule type" value="Genomic_DNA"/>
</dbReference>
<evidence type="ECO:0000256" key="2">
    <source>
        <dbReference type="ARBA" id="ARBA00022792"/>
    </source>
</evidence>
<dbReference type="InterPro" id="IPR036286">
    <property type="entry name" value="LexA/Signal_pep-like_sf"/>
</dbReference>
<accession>A0A1E4TJU4</accession>
<evidence type="ECO:0000256" key="4">
    <source>
        <dbReference type="ARBA" id="ARBA00023128"/>
    </source>
</evidence>
<evidence type="ECO:0000256" key="6">
    <source>
        <dbReference type="ARBA" id="ARBA00038445"/>
    </source>
</evidence>
<feature type="non-terminal residue" evidence="9">
    <location>
        <position position="129"/>
    </location>
</feature>
<dbReference type="CDD" id="cd06530">
    <property type="entry name" value="S26_SPase_I"/>
    <property type="match status" value="1"/>
</dbReference>